<accession>A0A0A9F0M5</accession>
<reference evidence="1" key="1">
    <citation type="submission" date="2014-09" db="EMBL/GenBank/DDBJ databases">
        <authorList>
            <person name="Magalhaes I.L.F."/>
            <person name="Oliveira U."/>
            <person name="Santos F.R."/>
            <person name="Vidigal T.H.D.A."/>
            <person name="Brescovit A.D."/>
            <person name="Santos A.J."/>
        </authorList>
    </citation>
    <scope>NUCLEOTIDE SEQUENCE</scope>
    <source>
        <tissue evidence="1">Shoot tissue taken approximately 20 cm above the soil surface</tissue>
    </source>
</reference>
<evidence type="ECO:0000313" key="1">
    <source>
        <dbReference type="EMBL" id="JAE03661.1"/>
    </source>
</evidence>
<sequence>MQLGLVMSLRTVMTAILRGVALRQIRVLAMMTGMKFHTSHPAVTVMTKLSRKQEHLIKIQIRLDLLRELWLLMKESH</sequence>
<name>A0A0A9F0M5_ARUDO</name>
<protein>
    <submittedName>
        <fullName evidence="1">Uncharacterized protein</fullName>
    </submittedName>
</protein>
<dbReference type="AlphaFoldDB" id="A0A0A9F0M5"/>
<proteinExistence type="predicted"/>
<organism evidence="1">
    <name type="scientific">Arundo donax</name>
    <name type="common">Giant reed</name>
    <name type="synonym">Donax arundinaceus</name>
    <dbReference type="NCBI Taxonomy" id="35708"/>
    <lineage>
        <taxon>Eukaryota</taxon>
        <taxon>Viridiplantae</taxon>
        <taxon>Streptophyta</taxon>
        <taxon>Embryophyta</taxon>
        <taxon>Tracheophyta</taxon>
        <taxon>Spermatophyta</taxon>
        <taxon>Magnoliopsida</taxon>
        <taxon>Liliopsida</taxon>
        <taxon>Poales</taxon>
        <taxon>Poaceae</taxon>
        <taxon>PACMAD clade</taxon>
        <taxon>Arundinoideae</taxon>
        <taxon>Arundineae</taxon>
        <taxon>Arundo</taxon>
    </lineage>
</organism>
<reference evidence="1" key="2">
    <citation type="journal article" date="2015" name="Data Brief">
        <title>Shoot transcriptome of the giant reed, Arundo donax.</title>
        <authorList>
            <person name="Barrero R.A."/>
            <person name="Guerrero F.D."/>
            <person name="Moolhuijzen P."/>
            <person name="Goolsby J.A."/>
            <person name="Tidwell J."/>
            <person name="Bellgard S.E."/>
            <person name="Bellgard M.I."/>
        </authorList>
    </citation>
    <scope>NUCLEOTIDE SEQUENCE</scope>
    <source>
        <tissue evidence="1">Shoot tissue taken approximately 20 cm above the soil surface</tissue>
    </source>
</reference>
<dbReference type="EMBL" id="GBRH01194235">
    <property type="protein sequence ID" value="JAE03661.1"/>
    <property type="molecule type" value="Transcribed_RNA"/>
</dbReference>